<name>A0ABQ9S1M2_9PEZI</name>
<gene>
    <name evidence="1" type="ORF">CPAR01_14240</name>
</gene>
<evidence type="ECO:0000313" key="1">
    <source>
        <dbReference type="EMBL" id="KAK1522697.1"/>
    </source>
</evidence>
<sequence length="177" mass="18848">MLRGGKVLAEDTHFVDVGYSGGKGCRVGYRMIWGIAGGGGGGGPLETAKESGATVGKAERLSAVHFAPLQGPQEVPEEEKEDGSEKAGYVAVNVGPIYRATVHVAQNRRPVFEGYPPGRRFGKVGGALRERNGAGVRWWWWMVVGGWLGPEVPSHDGNERTIGIHGIAEFGRALQQG</sequence>
<proteinExistence type="predicted"/>
<evidence type="ECO:0000313" key="2">
    <source>
        <dbReference type="Proteomes" id="UP001241169"/>
    </source>
</evidence>
<comment type="caution">
    <text evidence="1">The sequence shown here is derived from an EMBL/GenBank/DDBJ whole genome shotgun (WGS) entry which is preliminary data.</text>
</comment>
<reference evidence="1 2" key="1">
    <citation type="submission" date="2016-10" db="EMBL/GenBank/DDBJ databases">
        <title>The genome sequence of Colletotrichum fioriniae PJ7.</title>
        <authorList>
            <person name="Baroncelli R."/>
        </authorList>
    </citation>
    <scope>NUCLEOTIDE SEQUENCE [LARGE SCALE GENOMIC DNA]</scope>
    <source>
        <strain evidence="1 2">IMI 384185</strain>
    </source>
</reference>
<dbReference type="RefSeq" id="XP_060342552.1">
    <property type="nucleotide sequence ID" value="XM_060498491.1"/>
</dbReference>
<dbReference type="EMBL" id="MOPA01000015">
    <property type="protein sequence ID" value="KAK1522697.1"/>
    <property type="molecule type" value="Genomic_DNA"/>
</dbReference>
<organism evidence="1 2">
    <name type="scientific">Colletotrichum paranaense</name>
    <dbReference type="NCBI Taxonomy" id="1914294"/>
    <lineage>
        <taxon>Eukaryota</taxon>
        <taxon>Fungi</taxon>
        <taxon>Dikarya</taxon>
        <taxon>Ascomycota</taxon>
        <taxon>Pezizomycotina</taxon>
        <taxon>Sordariomycetes</taxon>
        <taxon>Hypocreomycetidae</taxon>
        <taxon>Glomerellales</taxon>
        <taxon>Glomerellaceae</taxon>
        <taxon>Colletotrichum</taxon>
        <taxon>Colletotrichum acutatum species complex</taxon>
    </lineage>
</organism>
<accession>A0ABQ9S1M2</accession>
<protein>
    <submittedName>
        <fullName evidence="1">Uncharacterized protein</fullName>
    </submittedName>
</protein>
<dbReference type="Proteomes" id="UP001241169">
    <property type="component" value="Unassembled WGS sequence"/>
</dbReference>
<dbReference type="GeneID" id="85382390"/>
<keyword evidence="2" id="KW-1185">Reference proteome</keyword>